<keyword evidence="4" id="KW-0808">Transferase</keyword>
<dbReference type="Gene3D" id="2.60.40.10">
    <property type="entry name" value="Immunoglobulins"/>
    <property type="match status" value="1"/>
</dbReference>
<dbReference type="RefSeq" id="WP_045460542.1">
    <property type="nucleotide sequence ID" value="NZ_BBLT01000002.1"/>
</dbReference>
<dbReference type="Proteomes" id="UP000030185">
    <property type="component" value="Unassembled WGS sequence"/>
</dbReference>
<dbReference type="GO" id="GO:0016020">
    <property type="term" value="C:membrane"/>
    <property type="evidence" value="ECO:0007669"/>
    <property type="project" value="InterPro"/>
</dbReference>
<sequence>MVSKKLFFLLFTFLILFFFPVYSQKLVLKNITSSNGLPSNVCYDIIQDKEGYIWIASENGVSRFDGKDFKNYTTQNGLADNEIFKIVEDKKGRIWFLSYNGQLSYYYKGFIHHSGNTPFLKKLSFTYFVKEAYPDSKGNIWFSSKEEGIKVLLPDNRIKIYSDKKDTFDAVNVFVQKNDTIIAVAQNHTLIFTSSALLKKEIATYFYSRSYRKPDLFKFNEQKNLIEGNNFTIKVPSEKVLCYLKDSKEHSWIGTGNGLYHINNGESQQYLAGTIITSLIEDAEGNVWISTLGKGIYMAPSLPFFELRDEQDRLLPPIISLYTDGEIIYAGTDHGSFYIINRKSNSIKEIQIEKGKIYNRVKKFVKDDKGIIWIGCDLGLYKYSGTITKTISDIAVKDLSFNNGKLLVASNVGLFRIDHEIKKLYDYRTTEAAYIGNTLYIGTLGGLKIYSDHSDTLKFSGNILQGKRVTAITNIARFPAIATYGHGLFILHKDSIIQITESKGLNGDIISELHTDEKKNIWLLTNRGLNYLDIRNFNIISYSGSEGLLPIQLSSFCLKQDTVYVSSQRGISYFIPSQASVSEDRPKAFITSLEVNNEPYIFGKKIVLDWDQNNITFGFSGISISSLGDMTYQYMLEGIDKSWLNAVNNEVFYSGLKPGKYTFKVRTISKHGKISKQTAEQTFTIKAHFTDSAWFLSLIIFLAIVVLFLLIYIWFINYKRIQKRKLRALQLEQSALRNQMNPHFLFNTLNSIQQFVIKEDKRKANKYLVLFANLIRKYLDHSRELYITLGEEIESLDMYLQLENLRMKNQVEIDFLKPDQSFNGSYIPAMFVQPLVENAFKHALFPLINEGHKATLSIKIIPKDDNYIVFSVKDNGTGFSPEYKNKEGSTALKNIMERIEILNKVHSVNAKIEFNSFTESSGSEVIITLPILNKSVHVN</sequence>
<dbReference type="AlphaFoldDB" id="A0A098LBJ4"/>
<dbReference type="GO" id="GO:0000155">
    <property type="term" value="F:phosphorelay sensor kinase activity"/>
    <property type="evidence" value="ECO:0007669"/>
    <property type="project" value="InterPro"/>
</dbReference>
<proteinExistence type="predicted"/>
<keyword evidence="5" id="KW-1185">Reference proteome</keyword>
<name>A0A098LBJ4_9BACT</name>
<keyword evidence="1" id="KW-1133">Transmembrane helix</keyword>
<dbReference type="OrthoDB" id="9809670at2"/>
<reference evidence="4 5" key="1">
    <citation type="submission" date="2014-09" db="EMBL/GenBank/DDBJ databases">
        <title>Sporocytophaga myxococcoides PG-01 genome sequencing.</title>
        <authorList>
            <person name="Liu L."/>
            <person name="Gao P.J."/>
            <person name="Chen G.J."/>
            <person name="Wang L.S."/>
        </authorList>
    </citation>
    <scope>NUCLEOTIDE SEQUENCE [LARGE SCALE GENOMIC DNA]</scope>
    <source>
        <strain evidence="4 5">PG-01</strain>
    </source>
</reference>
<evidence type="ECO:0000259" key="2">
    <source>
        <dbReference type="Pfam" id="PF06580"/>
    </source>
</evidence>
<protein>
    <submittedName>
        <fullName evidence="4">Signal transduction histidine kinase LytS</fullName>
    </submittedName>
</protein>
<organism evidence="4 5">
    <name type="scientific">Sporocytophaga myxococcoides</name>
    <dbReference type="NCBI Taxonomy" id="153721"/>
    <lineage>
        <taxon>Bacteria</taxon>
        <taxon>Pseudomonadati</taxon>
        <taxon>Bacteroidota</taxon>
        <taxon>Cytophagia</taxon>
        <taxon>Cytophagales</taxon>
        <taxon>Cytophagaceae</taxon>
        <taxon>Sporocytophaga</taxon>
    </lineage>
</organism>
<comment type="caution">
    <text evidence="4">The sequence shown here is derived from an EMBL/GenBank/DDBJ whole genome shotgun (WGS) entry which is preliminary data.</text>
</comment>
<dbReference type="PANTHER" id="PTHR34220">
    <property type="entry name" value="SENSOR HISTIDINE KINASE YPDA"/>
    <property type="match status" value="1"/>
</dbReference>
<dbReference type="Pfam" id="PF07495">
    <property type="entry name" value="Y_Y_Y"/>
    <property type="match status" value="1"/>
</dbReference>
<dbReference type="InterPro" id="IPR010559">
    <property type="entry name" value="Sig_transdc_His_kin_internal"/>
</dbReference>
<dbReference type="InterPro" id="IPR036890">
    <property type="entry name" value="HATPase_C_sf"/>
</dbReference>
<dbReference type="Pfam" id="PF06580">
    <property type="entry name" value="His_kinase"/>
    <property type="match status" value="1"/>
</dbReference>
<dbReference type="Pfam" id="PF07494">
    <property type="entry name" value="Reg_prop"/>
    <property type="match status" value="3"/>
</dbReference>
<dbReference type="InterPro" id="IPR050640">
    <property type="entry name" value="Bact_2-comp_sensor_kinase"/>
</dbReference>
<dbReference type="InterPro" id="IPR015943">
    <property type="entry name" value="WD40/YVTN_repeat-like_dom_sf"/>
</dbReference>
<evidence type="ECO:0000313" key="5">
    <source>
        <dbReference type="Proteomes" id="UP000030185"/>
    </source>
</evidence>
<dbReference type="STRING" id="153721.MYP_1493"/>
<dbReference type="InterPro" id="IPR011123">
    <property type="entry name" value="Y_Y_Y"/>
</dbReference>
<keyword evidence="4" id="KW-0418">Kinase</keyword>
<dbReference type="Gene3D" id="2.130.10.10">
    <property type="entry name" value="YVTN repeat-like/Quinoprotein amine dehydrogenase"/>
    <property type="match status" value="2"/>
</dbReference>
<evidence type="ECO:0000313" key="4">
    <source>
        <dbReference type="EMBL" id="GAL84265.1"/>
    </source>
</evidence>
<dbReference type="eggNOG" id="COG3292">
    <property type="taxonomic scope" value="Bacteria"/>
</dbReference>
<keyword evidence="1" id="KW-0812">Transmembrane</keyword>
<dbReference type="SUPFAM" id="SSF63829">
    <property type="entry name" value="Calcium-dependent phosphotriesterase"/>
    <property type="match status" value="1"/>
</dbReference>
<dbReference type="PANTHER" id="PTHR34220:SF7">
    <property type="entry name" value="SENSOR HISTIDINE KINASE YPDA"/>
    <property type="match status" value="1"/>
</dbReference>
<accession>A0A098LBJ4</accession>
<dbReference type="InterPro" id="IPR013783">
    <property type="entry name" value="Ig-like_fold"/>
</dbReference>
<dbReference type="eggNOG" id="COG2972">
    <property type="taxonomic scope" value="Bacteria"/>
</dbReference>
<evidence type="ECO:0000259" key="3">
    <source>
        <dbReference type="Pfam" id="PF07495"/>
    </source>
</evidence>
<dbReference type="Gene3D" id="3.30.565.10">
    <property type="entry name" value="Histidine kinase-like ATPase, C-terminal domain"/>
    <property type="match status" value="1"/>
</dbReference>
<dbReference type="EMBL" id="BBLT01000002">
    <property type="protein sequence ID" value="GAL84265.1"/>
    <property type="molecule type" value="Genomic_DNA"/>
</dbReference>
<feature type="domain" description="Two component regulator three Y" evidence="3">
    <location>
        <begin position="628"/>
        <end position="685"/>
    </location>
</feature>
<gene>
    <name evidence="4" type="ORF">MYP_1493</name>
</gene>
<feature type="transmembrane region" description="Helical" evidence="1">
    <location>
        <begin position="693"/>
        <end position="715"/>
    </location>
</feature>
<dbReference type="InterPro" id="IPR011110">
    <property type="entry name" value="Reg_prop"/>
</dbReference>
<keyword evidence="1" id="KW-0472">Membrane</keyword>
<dbReference type="SUPFAM" id="SSF55874">
    <property type="entry name" value="ATPase domain of HSP90 chaperone/DNA topoisomerase II/histidine kinase"/>
    <property type="match status" value="1"/>
</dbReference>
<feature type="domain" description="Signal transduction histidine kinase internal region" evidence="2">
    <location>
        <begin position="732"/>
        <end position="810"/>
    </location>
</feature>
<evidence type="ECO:0000256" key="1">
    <source>
        <dbReference type="SAM" id="Phobius"/>
    </source>
</evidence>